<feature type="transmembrane region" description="Helical" evidence="1">
    <location>
        <begin position="12"/>
        <end position="29"/>
    </location>
</feature>
<sequence length="68" mass="7992">MSALLGTDERWPNHAMVGVSIGVCVFQGIKNIMRFHILMDITALCPFPEYFFFFFFILGFQSFFFFCF</sequence>
<name>A0AAV2ZSK8_PYXAD</name>
<evidence type="ECO:0000313" key="2">
    <source>
        <dbReference type="EMBL" id="DBA15590.1"/>
    </source>
</evidence>
<organism evidence="2 3">
    <name type="scientific">Pyxicephalus adspersus</name>
    <name type="common">African bullfrog</name>
    <dbReference type="NCBI Taxonomy" id="30357"/>
    <lineage>
        <taxon>Eukaryota</taxon>
        <taxon>Metazoa</taxon>
        <taxon>Chordata</taxon>
        <taxon>Craniata</taxon>
        <taxon>Vertebrata</taxon>
        <taxon>Euteleostomi</taxon>
        <taxon>Amphibia</taxon>
        <taxon>Batrachia</taxon>
        <taxon>Anura</taxon>
        <taxon>Neobatrachia</taxon>
        <taxon>Ranoidea</taxon>
        <taxon>Pyxicephalidae</taxon>
        <taxon>Pyxicephalinae</taxon>
        <taxon>Pyxicephalus</taxon>
    </lineage>
</organism>
<feature type="transmembrane region" description="Helical" evidence="1">
    <location>
        <begin position="50"/>
        <end position="66"/>
    </location>
</feature>
<keyword evidence="3" id="KW-1185">Reference proteome</keyword>
<dbReference type="AlphaFoldDB" id="A0AAV2ZSK8"/>
<comment type="caution">
    <text evidence="2">The sequence shown here is derived from an EMBL/GenBank/DDBJ whole genome shotgun (WGS) entry which is preliminary data.</text>
</comment>
<accession>A0AAV2ZSK8</accession>
<keyword evidence="1" id="KW-1133">Transmembrane helix</keyword>
<gene>
    <name evidence="2" type="ORF">GDO54_004783</name>
</gene>
<protein>
    <submittedName>
        <fullName evidence="2">Uncharacterized protein</fullName>
    </submittedName>
</protein>
<keyword evidence="1" id="KW-0472">Membrane</keyword>
<reference evidence="2" key="1">
    <citation type="thesis" date="2020" institute="ProQuest LLC" country="789 East Eisenhower Parkway, Ann Arbor, MI, USA">
        <title>Comparative Genomics and Chromosome Evolution.</title>
        <authorList>
            <person name="Mudd A.B."/>
        </authorList>
    </citation>
    <scope>NUCLEOTIDE SEQUENCE</scope>
    <source>
        <strain evidence="2">1538</strain>
        <tissue evidence="2">Blood</tissue>
    </source>
</reference>
<proteinExistence type="predicted"/>
<evidence type="ECO:0000313" key="3">
    <source>
        <dbReference type="Proteomes" id="UP001181693"/>
    </source>
</evidence>
<dbReference type="Proteomes" id="UP001181693">
    <property type="component" value="Unassembled WGS sequence"/>
</dbReference>
<dbReference type="EMBL" id="DYDO01000012">
    <property type="protein sequence ID" value="DBA15590.1"/>
    <property type="molecule type" value="Genomic_DNA"/>
</dbReference>
<evidence type="ECO:0000256" key="1">
    <source>
        <dbReference type="SAM" id="Phobius"/>
    </source>
</evidence>
<keyword evidence="1" id="KW-0812">Transmembrane</keyword>